<reference evidence="6 7" key="1">
    <citation type="submission" date="2016-12" db="EMBL/GenBank/DDBJ databases">
        <title>Isolation and genomic insights into novel planktonic Zetaproteobacteria from stratified waters of the Chesapeake Bay.</title>
        <authorList>
            <person name="McAllister S.M."/>
            <person name="Kato S."/>
            <person name="Chan C.S."/>
            <person name="Chiu B.K."/>
            <person name="Field E.K."/>
        </authorList>
    </citation>
    <scope>NUCLEOTIDE SEQUENCE [LARGE SCALE GENOMIC DNA]</scope>
    <source>
        <strain evidence="6 7">CP-8</strain>
    </source>
</reference>
<dbReference type="InterPro" id="IPR051015">
    <property type="entry name" value="EvgA-like"/>
</dbReference>
<evidence type="ECO:0000259" key="5">
    <source>
        <dbReference type="PROSITE" id="PS50110"/>
    </source>
</evidence>
<keyword evidence="1 3" id="KW-0597">Phosphoprotein</keyword>
<dbReference type="InterPro" id="IPR016032">
    <property type="entry name" value="Sig_transdc_resp-reg_C-effctor"/>
</dbReference>
<feature type="modified residue" description="4-aspartylphosphate" evidence="3">
    <location>
        <position position="53"/>
    </location>
</feature>
<evidence type="ECO:0000256" key="2">
    <source>
        <dbReference type="ARBA" id="ARBA00023125"/>
    </source>
</evidence>
<dbReference type="PROSITE" id="PS50043">
    <property type="entry name" value="HTH_LUXR_2"/>
    <property type="match status" value="1"/>
</dbReference>
<evidence type="ECO:0000313" key="7">
    <source>
        <dbReference type="Proteomes" id="UP000231637"/>
    </source>
</evidence>
<name>A0A2K8L615_9PROT</name>
<keyword evidence="2 6" id="KW-0238">DNA-binding</keyword>
<proteinExistence type="predicted"/>
<dbReference type="InterPro" id="IPR011006">
    <property type="entry name" value="CheY-like_superfamily"/>
</dbReference>
<dbReference type="SUPFAM" id="SSF52172">
    <property type="entry name" value="CheY-like"/>
    <property type="match status" value="1"/>
</dbReference>
<dbReference type="CDD" id="cd06170">
    <property type="entry name" value="LuxR_C_like"/>
    <property type="match status" value="1"/>
</dbReference>
<dbReference type="SMART" id="SM00421">
    <property type="entry name" value="HTH_LUXR"/>
    <property type="match status" value="1"/>
</dbReference>
<dbReference type="GO" id="GO:0000160">
    <property type="term" value="P:phosphorelay signal transduction system"/>
    <property type="evidence" value="ECO:0007669"/>
    <property type="project" value="InterPro"/>
</dbReference>
<dbReference type="CDD" id="cd17535">
    <property type="entry name" value="REC_NarL-like"/>
    <property type="match status" value="1"/>
</dbReference>
<dbReference type="KEGG" id="mfn:Ga0123462_0819"/>
<evidence type="ECO:0000259" key="4">
    <source>
        <dbReference type="PROSITE" id="PS50043"/>
    </source>
</evidence>
<dbReference type="SUPFAM" id="SSF46894">
    <property type="entry name" value="C-terminal effector domain of the bipartite response regulators"/>
    <property type="match status" value="1"/>
</dbReference>
<dbReference type="Proteomes" id="UP000231637">
    <property type="component" value="Chromosome"/>
</dbReference>
<dbReference type="InterPro" id="IPR000792">
    <property type="entry name" value="Tscrpt_reg_LuxR_C"/>
</dbReference>
<keyword evidence="7" id="KW-1185">Reference proteome</keyword>
<protein>
    <submittedName>
        <fullName evidence="6">DNA-binding response regulator, NarL/FixJ family, contains REC and HTH domains</fullName>
    </submittedName>
</protein>
<dbReference type="PRINTS" id="PR00038">
    <property type="entry name" value="HTHLUXR"/>
</dbReference>
<feature type="domain" description="Response regulatory" evidence="5">
    <location>
        <begin position="2"/>
        <end position="118"/>
    </location>
</feature>
<dbReference type="RefSeq" id="WP_100265120.1">
    <property type="nucleotide sequence ID" value="NZ_CP018800.1"/>
</dbReference>
<dbReference type="SMART" id="SM00448">
    <property type="entry name" value="REC"/>
    <property type="match status" value="1"/>
</dbReference>
<dbReference type="AlphaFoldDB" id="A0A2K8L615"/>
<dbReference type="OrthoDB" id="5293313at2"/>
<feature type="domain" description="HTH luxR-type" evidence="4">
    <location>
        <begin position="129"/>
        <end position="194"/>
    </location>
</feature>
<evidence type="ECO:0000313" key="6">
    <source>
        <dbReference type="EMBL" id="ATX81689.1"/>
    </source>
</evidence>
<dbReference type="Pfam" id="PF00196">
    <property type="entry name" value="GerE"/>
    <property type="match status" value="1"/>
</dbReference>
<dbReference type="PANTHER" id="PTHR45566">
    <property type="entry name" value="HTH-TYPE TRANSCRIPTIONAL REGULATOR YHJB-RELATED"/>
    <property type="match status" value="1"/>
</dbReference>
<dbReference type="PANTHER" id="PTHR45566:SF2">
    <property type="entry name" value="NARL SUBFAMILY"/>
    <property type="match status" value="1"/>
</dbReference>
<evidence type="ECO:0000256" key="1">
    <source>
        <dbReference type="ARBA" id="ARBA00022553"/>
    </source>
</evidence>
<dbReference type="GO" id="GO:0003677">
    <property type="term" value="F:DNA binding"/>
    <property type="evidence" value="ECO:0007669"/>
    <property type="project" value="UniProtKB-KW"/>
</dbReference>
<dbReference type="Pfam" id="PF00072">
    <property type="entry name" value="Response_reg"/>
    <property type="match status" value="1"/>
</dbReference>
<accession>A0A2K8L615</accession>
<organism evidence="6 7">
    <name type="scientific">Mariprofundus ferrinatatus</name>
    <dbReference type="NCBI Taxonomy" id="1921087"/>
    <lineage>
        <taxon>Bacteria</taxon>
        <taxon>Pseudomonadati</taxon>
        <taxon>Pseudomonadota</taxon>
        <taxon>Candidatius Mariprofundia</taxon>
        <taxon>Mariprofundales</taxon>
        <taxon>Mariprofundaceae</taxon>
        <taxon>Mariprofundus</taxon>
    </lineage>
</organism>
<dbReference type="Gene3D" id="3.40.50.2300">
    <property type="match status" value="1"/>
</dbReference>
<dbReference type="EMBL" id="CP018800">
    <property type="protein sequence ID" value="ATX81689.1"/>
    <property type="molecule type" value="Genomic_DNA"/>
</dbReference>
<sequence>MKILIADDHCLHRELVRTFLAPVYPEALIYEASDYFSVKEICKNNQPTIVLLDLSMPNMNGLLSVNKLVSRFPDSKFIVCSASEHPILIQTVMGFGAAGFIPKTLSCRELITGIRYALEGDEYLPPSLNADANITLTQRQSEILGYICSGYSNKEIAARLDLSLHTVKFHAGLVFEKLKVQNRQQLISLIGLHKHPNQDAML</sequence>
<evidence type="ECO:0000256" key="3">
    <source>
        <dbReference type="PROSITE-ProRule" id="PRU00169"/>
    </source>
</evidence>
<dbReference type="GO" id="GO:0006355">
    <property type="term" value="P:regulation of DNA-templated transcription"/>
    <property type="evidence" value="ECO:0007669"/>
    <property type="project" value="InterPro"/>
</dbReference>
<gene>
    <name evidence="6" type="ORF">Ga0123462_0819</name>
</gene>
<dbReference type="InterPro" id="IPR001789">
    <property type="entry name" value="Sig_transdc_resp-reg_receiver"/>
</dbReference>
<dbReference type="PROSITE" id="PS50110">
    <property type="entry name" value="RESPONSE_REGULATORY"/>
    <property type="match status" value="1"/>
</dbReference>
<dbReference type="InterPro" id="IPR058245">
    <property type="entry name" value="NreC/VraR/RcsB-like_REC"/>
</dbReference>